<feature type="domain" description="HTH asnC-type" evidence="4">
    <location>
        <begin position="5"/>
        <end position="66"/>
    </location>
</feature>
<dbReference type="CDD" id="cd00090">
    <property type="entry name" value="HTH_ARSR"/>
    <property type="match status" value="1"/>
</dbReference>
<keyword evidence="3" id="KW-0804">Transcription</keyword>
<dbReference type="Proteomes" id="UP001500027">
    <property type="component" value="Unassembled WGS sequence"/>
</dbReference>
<dbReference type="SUPFAM" id="SSF54909">
    <property type="entry name" value="Dimeric alpha+beta barrel"/>
    <property type="match status" value="1"/>
</dbReference>
<dbReference type="InterPro" id="IPR019887">
    <property type="entry name" value="Tscrpt_reg_AsnC/Lrp_C"/>
</dbReference>
<dbReference type="EMBL" id="BAABAV010000003">
    <property type="protein sequence ID" value="GAA4270467.1"/>
    <property type="molecule type" value="Genomic_DNA"/>
</dbReference>
<dbReference type="SUPFAM" id="SSF46785">
    <property type="entry name" value="Winged helix' DNA-binding domain"/>
    <property type="match status" value="1"/>
</dbReference>
<dbReference type="Gene3D" id="1.10.10.10">
    <property type="entry name" value="Winged helix-like DNA-binding domain superfamily/Winged helix DNA-binding domain"/>
    <property type="match status" value="1"/>
</dbReference>
<organism evidence="5 6">
    <name type="scientific">Hyunsoonleella aestuarii</name>
    <dbReference type="NCBI Taxonomy" id="912802"/>
    <lineage>
        <taxon>Bacteria</taxon>
        <taxon>Pseudomonadati</taxon>
        <taxon>Bacteroidota</taxon>
        <taxon>Flavobacteriia</taxon>
        <taxon>Flavobacteriales</taxon>
        <taxon>Flavobacteriaceae</taxon>
    </lineage>
</organism>
<evidence type="ECO:0000256" key="1">
    <source>
        <dbReference type="ARBA" id="ARBA00023015"/>
    </source>
</evidence>
<dbReference type="Gene3D" id="3.30.70.920">
    <property type="match status" value="1"/>
</dbReference>
<dbReference type="InterPro" id="IPR036388">
    <property type="entry name" value="WH-like_DNA-bd_sf"/>
</dbReference>
<evidence type="ECO:0000313" key="6">
    <source>
        <dbReference type="Proteomes" id="UP001500027"/>
    </source>
</evidence>
<evidence type="ECO:0000256" key="3">
    <source>
        <dbReference type="ARBA" id="ARBA00023163"/>
    </source>
</evidence>
<evidence type="ECO:0000313" key="5">
    <source>
        <dbReference type="EMBL" id="GAA4270467.1"/>
    </source>
</evidence>
<dbReference type="InterPro" id="IPR011991">
    <property type="entry name" value="ArsR-like_HTH"/>
</dbReference>
<dbReference type="Pfam" id="PF01037">
    <property type="entry name" value="AsnC_trans_reg"/>
    <property type="match status" value="1"/>
</dbReference>
<accession>A0ABP8EDZ0</accession>
<dbReference type="PROSITE" id="PS00519">
    <property type="entry name" value="HTH_ASNC_1"/>
    <property type="match status" value="1"/>
</dbReference>
<dbReference type="PRINTS" id="PR00033">
    <property type="entry name" value="HTHASNC"/>
</dbReference>
<dbReference type="PROSITE" id="PS50956">
    <property type="entry name" value="HTH_ASNC_2"/>
    <property type="match status" value="1"/>
</dbReference>
<proteinExistence type="predicted"/>
<protein>
    <submittedName>
        <fullName evidence="5">Lrp/AsnC family transcriptional regulator</fullName>
    </submittedName>
</protein>
<dbReference type="InterPro" id="IPR019888">
    <property type="entry name" value="Tscrpt_reg_AsnC-like"/>
</dbReference>
<name>A0ABP8EDZ0_9FLAO</name>
<dbReference type="SMART" id="SM00344">
    <property type="entry name" value="HTH_ASNC"/>
    <property type="match status" value="1"/>
</dbReference>
<dbReference type="RefSeq" id="WP_139002845.1">
    <property type="nucleotide sequence ID" value="NZ_BAABAV010000003.1"/>
</dbReference>
<dbReference type="InterPro" id="IPR019885">
    <property type="entry name" value="Tscrpt_reg_HTH_AsnC-type_CS"/>
</dbReference>
<keyword evidence="2" id="KW-0238">DNA-binding</keyword>
<dbReference type="InterPro" id="IPR036390">
    <property type="entry name" value="WH_DNA-bd_sf"/>
</dbReference>
<keyword evidence="6" id="KW-1185">Reference proteome</keyword>
<sequence length="156" mass="18228">MTEKIDSVDLKILKILQEDAKKTTKEVANILNLTASPVYERIRRLEKKGYIKKYVALLDKKLTNNPITALCMVSLRYHNEGFIDTFDKQIRALPEVQECYHMAGKVDFFLKINVQSLDAYHEFVRLKLSKIDNIGVLESYFVLKEIFHTTEYHLES</sequence>
<dbReference type="InterPro" id="IPR000485">
    <property type="entry name" value="AsnC-type_HTH_dom"/>
</dbReference>
<keyword evidence="1" id="KW-0805">Transcription regulation</keyword>
<dbReference type="InterPro" id="IPR011008">
    <property type="entry name" value="Dimeric_a/b-barrel"/>
</dbReference>
<comment type="caution">
    <text evidence="5">The sequence shown here is derived from an EMBL/GenBank/DDBJ whole genome shotgun (WGS) entry which is preliminary data.</text>
</comment>
<dbReference type="PANTHER" id="PTHR30154:SF34">
    <property type="entry name" value="TRANSCRIPTIONAL REGULATOR AZLB"/>
    <property type="match status" value="1"/>
</dbReference>
<reference evidence="6" key="1">
    <citation type="journal article" date="2019" name="Int. J. Syst. Evol. Microbiol.">
        <title>The Global Catalogue of Microorganisms (GCM) 10K type strain sequencing project: providing services to taxonomists for standard genome sequencing and annotation.</title>
        <authorList>
            <consortium name="The Broad Institute Genomics Platform"/>
            <consortium name="The Broad Institute Genome Sequencing Center for Infectious Disease"/>
            <person name="Wu L."/>
            <person name="Ma J."/>
        </authorList>
    </citation>
    <scope>NUCLEOTIDE SEQUENCE [LARGE SCALE GENOMIC DNA]</scope>
    <source>
        <strain evidence="6">JCM 17452</strain>
    </source>
</reference>
<gene>
    <name evidence="5" type="ORF">GCM10022257_25680</name>
</gene>
<evidence type="ECO:0000256" key="2">
    <source>
        <dbReference type="ARBA" id="ARBA00023125"/>
    </source>
</evidence>
<evidence type="ECO:0000259" key="4">
    <source>
        <dbReference type="PROSITE" id="PS50956"/>
    </source>
</evidence>
<dbReference type="Pfam" id="PF13412">
    <property type="entry name" value="HTH_24"/>
    <property type="match status" value="1"/>
</dbReference>
<dbReference type="PANTHER" id="PTHR30154">
    <property type="entry name" value="LEUCINE-RESPONSIVE REGULATORY PROTEIN"/>
    <property type="match status" value="1"/>
</dbReference>